<keyword evidence="5 16" id="KW-0812">Transmembrane</keyword>
<feature type="chain" id="PRO_5045945291" description="TIR domain-containing protein" evidence="17">
    <location>
        <begin position="16"/>
        <end position="1058"/>
    </location>
</feature>
<dbReference type="Gene3D" id="3.80.10.10">
    <property type="entry name" value="Ribonuclease Inhibitor"/>
    <property type="match status" value="1"/>
</dbReference>
<evidence type="ECO:0000256" key="16">
    <source>
        <dbReference type="SAM" id="Phobius"/>
    </source>
</evidence>
<evidence type="ECO:0000256" key="11">
    <source>
        <dbReference type="ARBA" id="ARBA00023136"/>
    </source>
</evidence>
<comment type="caution">
    <text evidence="19">The sequence shown here is derived from an EMBL/GenBank/DDBJ whole genome shotgun (WGS) entry which is preliminary data.</text>
</comment>
<keyword evidence="4" id="KW-0433">Leucine-rich repeat</keyword>
<feature type="domain" description="TIR" evidence="18">
    <location>
        <begin position="905"/>
        <end position="1050"/>
    </location>
</feature>
<evidence type="ECO:0000256" key="3">
    <source>
        <dbReference type="ARBA" id="ARBA00022588"/>
    </source>
</evidence>
<evidence type="ECO:0000256" key="6">
    <source>
        <dbReference type="ARBA" id="ARBA00022729"/>
    </source>
</evidence>
<dbReference type="InterPro" id="IPR035897">
    <property type="entry name" value="Toll_tir_struct_dom_sf"/>
</dbReference>
<evidence type="ECO:0000256" key="8">
    <source>
        <dbReference type="ARBA" id="ARBA00022753"/>
    </source>
</evidence>
<evidence type="ECO:0000256" key="12">
    <source>
        <dbReference type="ARBA" id="ARBA00023170"/>
    </source>
</evidence>
<name>A0ABP0G887_CLALP</name>
<dbReference type="SUPFAM" id="SSF52058">
    <property type="entry name" value="L domain-like"/>
    <property type="match status" value="3"/>
</dbReference>
<evidence type="ECO:0000313" key="19">
    <source>
        <dbReference type="EMBL" id="CAK8686989.1"/>
    </source>
</evidence>
<keyword evidence="20" id="KW-1185">Reference proteome</keyword>
<evidence type="ECO:0000259" key="18">
    <source>
        <dbReference type="PROSITE" id="PS50104"/>
    </source>
</evidence>
<dbReference type="SMART" id="SM00369">
    <property type="entry name" value="LRR_TYP"/>
    <property type="match status" value="9"/>
</dbReference>
<keyword evidence="6 17" id="KW-0732">Signal</keyword>
<evidence type="ECO:0000256" key="7">
    <source>
        <dbReference type="ARBA" id="ARBA00022737"/>
    </source>
</evidence>
<evidence type="ECO:0000256" key="17">
    <source>
        <dbReference type="SAM" id="SignalP"/>
    </source>
</evidence>
<dbReference type="Gene3D" id="3.40.50.10140">
    <property type="entry name" value="Toll/interleukin-1 receptor homology (TIR) domain"/>
    <property type="match status" value="1"/>
</dbReference>
<dbReference type="Pfam" id="PF13855">
    <property type="entry name" value="LRR_8"/>
    <property type="match status" value="4"/>
</dbReference>
<evidence type="ECO:0000256" key="5">
    <source>
        <dbReference type="ARBA" id="ARBA00022692"/>
    </source>
</evidence>
<protein>
    <recommendedName>
        <fullName evidence="18">TIR domain-containing protein</fullName>
    </recommendedName>
</protein>
<dbReference type="InterPro" id="IPR001611">
    <property type="entry name" value="Leu-rich_rpt"/>
</dbReference>
<dbReference type="PANTHER" id="PTHR47410">
    <property type="entry name" value="TOLL-LIKE RECEPTOR 7-RELATED"/>
    <property type="match status" value="1"/>
</dbReference>
<evidence type="ECO:0000256" key="15">
    <source>
        <dbReference type="ARBA" id="ARBA00046288"/>
    </source>
</evidence>
<feature type="signal peptide" evidence="17">
    <location>
        <begin position="1"/>
        <end position="15"/>
    </location>
</feature>
<dbReference type="PANTHER" id="PTHR47410:SF5">
    <property type="entry name" value="TOLL-LIKE RECEPTOR 3"/>
    <property type="match status" value="1"/>
</dbReference>
<dbReference type="SUPFAM" id="SSF52200">
    <property type="entry name" value="Toll/Interleukin receptor TIR domain"/>
    <property type="match status" value="1"/>
</dbReference>
<comment type="similarity">
    <text evidence="2">Belongs to the Toll-like receptor family.</text>
</comment>
<keyword evidence="14" id="KW-0395">Inflammatory response</keyword>
<accession>A0ABP0G887</accession>
<keyword evidence="7" id="KW-0677">Repeat</keyword>
<keyword evidence="9" id="KW-0391">Immunity</keyword>
<keyword evidence="3" id="KW-0399">Innate immunity</keyword>
<feature type="transmembrane region" description="Helical" evidence="16">
    <location>
        <begin position="850"/>
        <end position="872"/>
    </location>
</feature>
<evidence type="ECO:0000313" key="20">
    <source>
        <dbReference type="Proteomes" id="UP001642483"/>
    </source>
</evidence>
<proteinExistence type="inferred from homology"/>
<evidence type="ECO:0000256" key="14">
    <source>
        <dbReference type="ARBA" id="ARBA00023198"/>
    </source>
</evidence>
<keyword evidence="8" id="KW-0967">Endosome</keyword>
<evidence type="ECO:0000256" key="4">
    <source>
        <dbReference type="ARBA" id="ARBA00022614"/>
    </source>
</evidence>
<comment type="subcellular location">
    <subcellularLocation>
        <location evidence="15">Endomembrane system</location>
        <topology evidence="15">Single-pass type I membrane protein</topology>
    </subcellularLocation>
    <subcellularLocation>
        <location evidence="1">Endosome</location>
    </subcellularLocation>
</comment>
<dbReference type="EMBL" id="CAWYQH010000103">
    <property type="protein sequence ID" value="CAK8686989.1"/>
    <property type="molecule type" value="Genomic_DNA"/>
</dbReference>
<organism evidence="19 20">
    <name type="scientific">Clavelina lepadiformis</name>
    <name type="common">Light-bulb sea squirt</name>
    <name type="synonym">Ascidia lepadiformis</name>
    <dbReference type="NCBI Taxonomy" id="159417"/>
    <lineage>
        <taxon>Eukaryota</taxon>
        <taxon>Metazoa</taxon>
        <taxon>Chordata</taxon>
        <taxon>Tunicata</taxon>
        <taxon>Ascidiacea</taxon>
        <taxon>Aplousobranchia</taxon>
        <taxon>Clavelinidae</taxon>
        <taxon>Clavelina</taxon>
    </lineage>
</organism>
<reference evidence="19 20" key="1">
    <citation type="submission" date="2024-02" db="EMBL/GenBank/DDBJ databases">
        <authorList>
            <person name="Daric V."/>
            <person name="Darras S."/>
        </authorList>
    </citation>
    <scope>NUCLEOTIDE SEQUENCE [LARGE SCALE GENOMIC DNA]</scope>
</reference>
<dbReference type="InterPro" id="IPR000157">
    <property type="entry name" value="TIR_dom"/>
</dbReference>
<keyword evidence="13" id="KW-0325">Glycoprotein</keyword>
<evidence type="ECO:0000256" key="9">
    <source>
        <dbReference type="ARBA" id="ARBA00022859"/>
    </source>
</evidence>
<dbReference type="Pfam" id="PF01582">
    <property type="entry name" value="TIR"/>
    <property type="match status" value="1"/>
</dbReference>
<keyword evidence="12" id="KW-0675">Receptor</keyword>
<sequence>MWWLTKICLISVVSAKNPLNPCKSPSSVNGLDFVSWVEKSQQVPLELIFENAPWLDHRYVYVDCYSRGLTVIPQNLAANVEALDLSYNAIRQIKMKDFRQYPKLNLLNLLGTCDKGLSNYQADFYIEPGALQNLIHLKWLILSYNYLREFPKQLPPSIIGLEITQTELGEISCQFDHLINLTILLSEANCISLAPTQECLRNFTITGPLPSSLKLVDLQYNNWNKIPRNILPRGLVVLTMYGNPVTRLGKDDFVNATGIKILNLAGLSGTASKIVMIEEGVFDPLTHLQSLNLSGNFIFFFPNGTFRNNGKLKILDLSFNCLKKTIFEPTYLSNLGNIRHLDFSFNNNPTCGSPEAIDVLQMGQIFSKFSSMETLKLGSVDKPMASGDWSIQFNRIDKTSFASLSNLTHLSTIDFSYCNVRHISSDAWSGLRHLKSVRAAHNLLTFDNNTSFEKQVFRKKFLNIPSQFQFNLKGNLFQEPILPKTNPKCDNSGLLDYSNNQINTISDRQYLMLSTATVLDLSHNQLQNLQKDDLKNLKHLCSIDISHNSFVAIDQQTFNSLSNLRQMLIVGNDIHLWNYSFLCGLNTLSTVQLTWQQSGQNTEAALMLWQKNENCFAESVYGLTLSNNLMALAIVASKPKFLNFFPGIRQLVLNNCGLSLDLPQNWFNGLNHLEILELNSNGMPNFPSSALQFIPTLRFLRLDHNDIVELKGNISFLVRLTTFSISHNKIKYVRPGFFSRLQLKTLDLSYNFIQRLDPSISDENMLESLQYLDIRWNELDCSCEVWDRFYRWYISNECDNINLPGFLPECTVEVDEYFGGCVACQSPLNLRGRPVSRYGFNRSCNLERHLAYTLAFTTLFMLFILCGVVGYSEWFRRLLFRKVNEYFRVQSLKQDDISSTYQTRKDEKAFVFFDHNNDELGDWVDYKLVPGMINGNPSIELLLAGRDIDAGAFSTENLLRLVSKSRKTIILFSGNFCDTLICRFLLTALQELQHSAGRDQLILVEWHGEVAARVPELIQRTFNRKIYDFLRFDSSNDDEVMFFETLKTAFAKRTKLDD</sequence>
<evidence type="ECO:0000256" key="10">
    <source>
        <dbReference type="ARBA" id="ARBA00022989"/>
    </source>
</evidence>
<dbReference type="InterPro" id="IPR003591">
    <property type="entry name" value="Leu-rich_rpt_typical-subtyp"/>
</dbReference>
<dbReference type="Proteomes" id="UP001642483">
    <property type="component" value="Unassembled WGS sequence"/>
</dbReference>
<evidence type="ECO:0000256" key="1">
    <source>
        <dbReference type="ARBA" id="ARBA00004177"/>
    </source>
</evidence>
<dbReference type="InterPro" id="IPR032675">
    <property type="entry name" value="LRR_dom_sf"/>
</dbReference>
<dbReference type="PROSITE" id="PS51450">
    <property type="entry name" value="LRR"/>
    <property type="match status" value="1"/>
</dbReference>
<gene>
    <name evidence="19" type="ORF">CVLEPA_LOCUS19022</name>
</gene>
<keyword evidence="10 16" id="KW-1133">Transmembrane helix</keyword>
<keyword evidence="11 16" id="KW-0472">Membrane</keyword>
<dbReference type="PROSITE" id="PS50104">
    <property type="entry name" value="TIR"/>
    <property type="match status" value="1"/>
</dbReference>
<evidence type="ECO:0000256" key="13">
    <source>
        <dbReference type="ARBA" id="ARBA00023180"/>
    </source>
</evidence>
<evidence type="ECO:0000256" key="2">
    <source>
        <dbReference type="ARBA" id="ARBA00009634"/>
    </source>
</evidence>